<reference evidence="1 2" key="1">
    <citation type="submission" date="2018-12" db="EMBL/GenBank/DDBJ databases">
        <title>Flammeovirga pectinis sp. nov., isolated from the gut of the Korean scallop, Patinopecten yessoensis.</title>
        <authorList>
            <person name="Bae J.-W."/>
            <person name="Jeong Y.-S."/>
            <person name="Kang W."/>
        </authorList>
    </citation>
    <scope>NUCLEOTIDE SEQUENCE [LARGE SCALE GENOMIC DNA]</scope>
    <source>
        <strain evidence="1 2">L12M1</strain>
    </source>
</reference>
<proteinExistence type="predicted"/>
<dbReference type="AlphaFoldDB" id="A0A3Q9FQX6"/>
<dbReference type="InterPro" id="IPR029068">
    <property type="entry name" value="Glyas_Bleomycin-R_OHBP_Dase"/>
</dbReference>
<evidence type="ECO:0000313" key="2">
    <source>
        <dbReference type="Proteomes" id="UP000267268"/>
    </source>
</evidence>
<evidence type="ECO:0008006" key="3">
    <source>
        <dbReference type="Google" id="ProtNLM"/>
    </source>
</evidence>
<sequence length="225" mass="24606">MIVQTTISDIEATLSFYKKLNFEVLNLGDKYVFQSNSVQLQAETKKSSRKGIVLYKGDIGLDVQPLIESSVNSQTETETIIMAPSGALVYLLEGNAPLLNKVDATPLVGTFVGVSLESLDLNKSMAFWEQLGFKMAMGDAAQGWVSLSNATGDIISVMRAGMCPHQFSNPSLTFFNGSNNLEVIEKVRANQISIKEEITVFSKEGIVDNIVLEDPDGFGFFVFND</sequence>
<dbReference type="EMBL" id="CP034563">
    <property type="protein sequence ID" value="AZQ65018.1"/>
    <property type="molecule type" value="Genomic_DNA"/>
</dbReference>
<name>A0A3Q9FQX6_9BACT</name>
<dbReference type="SUPFAM" id="SSF54593">
    <property type="entry name" value="Glyoxalase/Bleomycin resistance protein/Dihydroxybiphenyl dioxygenase"/>
    <property type="match status" value="1"/>
</dbReference>
<evidence type="ECO:0000313" key="1">
    <source>
        <dbReference type="EMBL" id="AZQ65018.1"/>
    </source>
</evidence>
<protein>
    <recommendedName>
        <fullName evidence="3">VOC family protein</fullName>
    </recommendedName>
</protein>
<organism evidence="1 2">
    <name type="scientific">Flammeovirga pectinis</name>
    <dbReference type="NCBI Taxonomy" id="2494373"/>
    <lineage>
        <taxon>Bacteria</taxon>
        <taxon>Pseudomonadati</taxon>
        <taxon>Bacteroidota</taxon>
        <taxon>Cytophagia</taxon>
        <taxon>Cytophagales</taxon>
        <taxon>Flammeovirgaceae</taxon>
        <taxon>Flammeovirga</taxon>
    </lineage>
</organism>
<dbReference type="OrthoDB" id="1121203at2"/>
<dbReference type="RefSeq" id="WP_126619314.1">
    <property type="nucleotide sequence ID" value="NZ_CP034563.1"/>
</dbReference>
<accession>A0A3Q9FQX6</accession>
<dbReference type="KEGG" id="fll:EI427_22625"/>
<keyword evidence="2" id="KW-1185">Reference proteome</keyword>
<dbReference type="Proteomes" id="UP000267268">
    <property type="component" value="Chromosome 2"/>
</dbReference>
<gene>
    <name evidence="1" type="ORF">EI427_22625</name>
</gene>